<feature type="compositionally biased region" description="Basic residues" evidence="1">
    <location>
        <begin position="18"/>
        <end position="27"/>
    </location>
</feature>
<evidence type="ECO:0000313" key="2">
    <source>
        <dbReference type="EMBL" id="KAK7912969.1"/>
    </source>
</evidence>
<proteinExistence type="predicted"/>
<keyword evidence="3" id="KW-1185">Reference proteome</keyword>
<feature type="compositionally biased region" description="Polar residues" evidence="1">
    <location>
        <begin position="1"/>
        <end position="16"/>
    </location>
</feature>
<comment type="caution">
    <text evidence="2">The sequence shown here is derived from an EMBL/GenBank/DDBJ whole genome shotgun (WGS) entry which is preliminary data.</text>
</comment>
<feature type="region of interest" description="Disordered" evidence="1">
    <location>
        <begin position="127"/>
        <end position="156"/>
    </location>
</feature>
<feature type="compositionally biased region" description="Basic and acidic residues" evidence="1">
    <location>
        <begin position="141"/>
        <end position="156"/>
    </location>
</feature>
<dbReference type="Proteomes" id="UP001460270">
    <property type="component" value="Unassembled WGS sequence"/>
</dbReference>
<name>A0AAW0PAS1_9GOBI</name>
<dbReference type="EMBL" id="JBBPFD010000009">
    <property type="protein sequence ID" value="KAK7912969.1"/>
    <property type="molecule type" value="Genomic_DNA"/>
</dbReference>
<dbReference type="AlphaFoldDB" id="A0AAW0PAS1"/>
<feature type="region of interest" description="Disordered" evidence="1">
    <location>
        <begin position="1"/>
        <end position="27"/>
    </location>
</feature>
<gene>
    <name evidence="2" type="ORF">WMY93_013180</name>
</gene>
<reference evidence="3" key="1">
    <citation type="submission" date="2024-04" db="EMBL/GenBank/DDBJ databases">
        <title>Salinicola lusitanus LLJ914,a marine bacterium isolated from the Okinawa Trough.</title>
        <authorList>
            <person name="Li J."/>
        </authorList>
    </citation>
    <scope>NUCLEOTIDE SEQUENCE [LARGE SCALE GENOMIC DNA]</scope>
</reference>
<evidence type="ECO:0000256" key="1">
    <source>
        <dbReference type="SAM" id="MobiDB-lite"/>
    </source>
</evidence>
<organism evidence="2 3">
    <name type="scientific">Mugilogobius chulae</name>
    <name type="common">yellowstripe goby</name>
    <dbReference type="NCBI Taxonomy" id="88201"/>
    <lineage>
        <taxon>Eukaryota</taxon>
        <taxon>Metazoa</taxon>
        <taxon>Chordata</taxon>
        <taxon>Craniata</taxon>
        <taxon>Vertebrata</taxon>
        <taxon>Euteleostomi</taxon>
        <taxon>Actinopterygii</taxon>
        <taxon>Neopterygii</taxon>
        <taxon>Teleostei</taxon>
        <taxon>Neoteleostei</taxon>
        <taxon>Acanthomorphata</taxon>
        <taxon>Gobiaria</taxon>
        <taxon>Gobiiformes</taxon>
        <taxon>Gobioidei</taxon>
        <taxon>Gobiidae</taxon>
        <taxon>Gobionellinae</taxon>
        <taxon>Mugilogobius</taxon>
    </lineage>
</organism>
<protein>
    <submittedName>
        <fullName evidence="2">Uncharacterized protein</fullName>
    </submittedName>
</protein>
<evidence type="ECO:0000313" key="3">
    <source>
        <dbReference type="Proteomes" id="UP001460270"/>
    </source>
</evidence>
<accession>A0AAW0PAS1</accession>
<sequence>MSTHTQVFSLKSTESPTRVRRMPRRQRRGSHLYVEGDVLTNAMKYITEPHRSSKGEVSRDITERLFCMERRNGFPAKREWNCAARERPEQIEPFHVSGFEVWLRVHAFRQVVQTAVIEIKTFPRSQSPKIETRPRPLRAKTRLDKTTEDETRQRLL</sequence>